<dbReference type="SUPFAM" id="SSF47336">
    <property type="entry name" value="ACP-like"/>
    <property type="match status" value="1"/>
</dbReference>
<organism evidence="1 2">
    <name type="scientific">Aeromonas veronii</name>
    <dbReference type="NCBI Taxonomy" id="654"/>
    <lineage>
        <taxon>Bacteria</taxon>
        <taxon>Pseudomonadati</taxon>
        <taxon>Pseudomonadota</taxon>
        <taxon>Gammaproteobacteria</taxon>
        <taxon>Aeromonadales</taxon>
        <taxon>Aeromonadaceae</taxon>
        <taxon>Aeromonas</taxon>
    </lineage>
</organism>
<gene>
    <name evidence="1" type="ORF">DAA48_20495</name>
</gene>
<evidence type="ECO:0000313" key="1">
    <source>
        <dbReference type="EMBL" id="PTH79279.1"/>
    </source>
</evidence>
<name>A0A2T4MXF3_AERVE</name>
<proteinExistence type="predicted"/>
<comment type="caution">
    <text evidence="1">The sequence shown here is derived from an EMBL/GenBank/DDBJ whole genome shotgun (WGS) entry which is preliminary data.</text>
</comment>
<evidence type="ECO:0000313" key="2">
    <source>
        <dbReference type="Proteomes" id="UP000241986"/>
    </source>
</evidence>
<dbReference type="EMBL" id="PZKL01000043">
    <property type="protein sequence ID" value="PTH79279.1"/>
    <property type="molecule type" value="Genomic_DNA"/>
</dbReference>
<dbReference type="AlphaFoldDB" id="A0A2T4MXF3"/>
<dbReference type="Gene3D" id="1.10.1200.10">
    <property type="entry name" value="ACP-like"/>
    <property type="match status" value="1"/>
</dbReference>
<dbReference type="RefSeq" id="WP_021230851.1">
    <property type="nucleotide sequence ID" value="NZ_CABMOE010000002.1"/>
</dbReference>
<reference evidence="1 2" key="1">
    <citation type="submission" date="2018-03" db="EMBL/GenBank/DDBJ databases">
        <title>Aeromonas veronii whole genome sequencing and analysis.</title>
        <authorList>
            <person name="Xie H."/>
            <person name="Liu T."/>
            <person name="Wang K."/>
        </authorList>
    </citation>
    <scope>NUCLEOTIDE SEQUENCE [LARGE SCALE GENOMIC DNA]</scope>
    <source>
        <strain evidence="1 2">XH.VA.1</strain>
    </source>
</reference>
<sequence>MTIALEQVFAEALGLDIGSVSDGLAYNSIPQWDSVAHMGLIAQLEDNYGVLLDTDDIIDMSSVGKAREILAKYGVAF</sequence>
<dbReference type="InterPro" id="IPR036736">
    <property type="entry name" value="ACP-like_sf"/>
</dbReference>
<accession>A0A2T4MXF3</accession>
<protein>
    <submittedName>
        <fullName evidence="1">Acyl carrier protein</fullName>
    </submittedName>
</protein>
<dbReference type="Proteomes" id="UP000241986">
    <property type="component" value="Unassembled WGS sequence"/>
</dbReference>